<dbReference type="EMBL" id="VMQU01000053">
    <property type="protein sequence ID" value="TVS88451.1"/>
    <property type="molecule type" value="Genomic_DNA"/>
</dbReference>
<dbReference type="InterPro" id="IPR000073">
    <property type="entry name" value="AB_hydrolase_1"/>
</dbReference>
<accession>A0A557XRA9</accession>
<dbReference type="AlphaFoldDB" id="A0A557XRA9"/>
<dbReference type="InterPro" id="IPR000639">
    <property type="entry name" value="Epox_hydrolase-like"/>
</dbReference>
<dbReference type="RefSeq" id="WP_144952144.1">
    <property type="nucleotide sequence ID" value="NZ_VMQU01000053.1"/>
</dbReference>
<proteinExistence type="predicted"/>
<dbReference type="Gene3D" id="3.40.50.1820">
    <property type="entry name" value="alpha/beta hydrolase"/>
    <property type="match status" value="1"/>
</dbReference>
<protein>
    <submittedName>
        <fullName evidence="2">Alpha/beta fold hydrolase</fullName>
    </submittedName>
</protein>
<evidence type="ECO:0000313" key="2">
    <source>
        <dbReference type="EMBL" id="TVS88451.1"/>
    </source>
</evidence>
<keyword evidence="2" id="KW-0378">Hydrolase</keyword>
<evidence type="ECO:0000313" key="3">
    <source>
        <dbReference type="Proteomes" id="UP000320513"/>
    </source>
</evidence>
<organism evidence="2 3">
    <name type="scientific">Mycobacterium helveticum</name>
    <dbReference type="NCBI Taxonomy" id="2592811"/>
    <lineage>
        <taxon>Bacteria</taxon>
        <taxon>Bacillati</taxon>
        <taxon>Actinomycetota</taxon>
        <taxon>Actinomycetes</taxon>
        <taxon>Mycobacteriales</taxon>
        <taxon>Mycobacteriaceae</taxon>
        <taxon>Mycobacterium</taxon>
    </lineage>
</organism>
<keyword evidence="3" id="KW-1185">Reference proteome</keyword>
<dbReference type="OrthoDB" id="9801162at2"/>
<name>A0A557XRA9_9MYCO</name>
<dbReference type="GO" id="GO:0016787">
    <property type="term" value="F:hydrolase activity"/>
    <property type="evidence" value="ECO:0007669"/>
    <property type="project" value="UniProtKB-KW"/>
</dbReference>
<dbReference type="InterPro" id="IPR029058">
    <property type="entry name" value="AB_hydrolase_fold"/>
</dbReference>
<evidence type="ECO:0000259" key="1">
    <source>
        <dbReference type="Pfam" id="PF00561"/>
    </source>
</evidence>
<dbReference type="PANTHER" id="PTHR46438">
    <property type="entry name" value="ALPHA/BETA-HYDROLASES SUPERFAMILY PROTEIN"/>
    <property type="match status" value="1"/>
</dbReference>
<reference evidence="2 3" key="1">
    <citation type="submission" date="2019-07" db="EMBL/GenBank/DDBJ databases">
        <title>New Mycobacterium species.</title>
        <authorList>
            <person name="Tortoli E."/>
            <person name="Ghielmetti G."/>
            <person name="Friedel U."/>
            <person name="Trovato A."/>
        </authorList>
    </citation>
    <scope>NUCLEOTIDE SEQUENCE [LARGE SCALE GENOMIC DNA]</scope>
    <source>
        <strain evidence="2 3">16-83</strain>
    </source>
</reference>
<feature type="domain" description="AB hydrolase-1" evidence="1">
    <location>
        <begin position="36"/>
        <end position="273"/>
    </location>
</feature>
<dbReference type="Pfam" id="PF00561">
    <property type="entry name" value="Abhydrolase_1"/>
    <property type="match status" value="1"/>
</dbReference>
<dbReference type="PRINTS" id="PR00412">
    <property type="entry name" value="EPOXHYDRLASE"/>
</dbReference>
<dbReference type="PANTHER" id="PTHR46438:SF11">
    <property type="entry name" value="LIPASE-RELATED"/>
    <property type="match status" value="1"/>
</dbReference>
<dbReference type="SUPFAM" id="SSF53474">
    <property type="entry name" value="alpha/beta-Hydrolases"/>
    <property type="match status" value="1"/>
</dbReference>
<dbReference type="Proteomes" id="UP000320513">
    <property type="component" value="Unassembled WGS sequence"/>
</dbReference>
<gene>
    <name evidence="2" type="ORF">FPZ47_13975</name>
</gene>
<comment type="caution">
    <text evidence="2">The sequence shown here is derived from an EMBL/GenBank/DDBJ whole genome shotgun (WGS) entry which is preliminary data.</text>
</comment>
<dbReference type="PRINTS" id="PR00111">
    <property type="entry name" value="ABHYDROLASE"/>
</dbReference>
<sequence length="287" mass="31237">MDLKTISVTDGSVTTSRVNVGGGLHLQVHEAGQGEAVLLLHGGGPGASGWSNFSQNVESLAAHYRVLVIDQPGYGGSDRPTITGDYWKYTAGALIGLLDMLGIERTHLIGNSLGGGTSLRLALDFPERVNKLILMGPAGGSTTIFSPDPSEGVKAMAGFYAVAEPDEQRMDNLLRTMIFNPDLLSPETIRERWESAVSQGAREAVLQTLRSVATSPDAQLWRLLDNVNQPCLLIWGRDDRVLPLEGAIFALKRMPNADLHVFGRTGHWAQLERKDEFNRIALDFLNH</sequence>